<evidence type="ECO:0000256" key="1">
    <source>
        <dbReference type="ARBA" id="ARBA00022737"/>
    </source>
</evidence>
<dbReference type="EMBL" id="JACHXZ010000010">
    <property type="protein sequence ID" value="MBB3170219.1"/>
    <property type="molecule type" value="Genomic_DNA"/>
</dbReference>
<keyword evidence="5" id="KW-1185">Reference proteome</keyword>
<keyword evidence="2 3" id="KW-0040">ANK repeat</keyword>
<reference evidence="4 5" key="1">
    <citation type="submission" date="2020-08" db="EMBL/GenBank/DDBJ databases">
        <title>Genomic Encyclopedia of Type Strains, Phase III (KMG-III): the genomes of soil and plant-associated and newly described type strains.</title>
        <authorList>
            <person name="Whitman W."/>
        </authorList>
    </citation>
    <scope>NUCLEOTIDE SEQUENCE [LARGE SCALE GENOMIC DNA]</scope>
    <source>
        <strain evidence="4 5">CECT 8571</strain>
    </source>
</reference>
<dbReference type="PANTHER" id="PTHR24201:SF2">
    <property type="entry name" value="ANKYRIN REPEAT DOMAIN-CONTAINING PROTEIN 42"/>
    <property type="match status" value="1"/>
</dbReference>
<proteinExistence type="predicted"/>
<organism evidence="4 5">
    <name type="scientific">Simiduia aestuariiviva</name>
    <dbReference type="NCBI Taxonomy" id="1510459"/>
    <lineage>
        <taxon>Bacteria</taxon>
        <taxon>Pseudomonadati</taxon>
        <taxon>Pseudomonadota</taxon>
        <taxon>Gammaproteobacteria</taxon>
        <taxon>Cellvibrionales</taxon>
        <taxon>Cellvibrionaceae</taxon>
        <taxon>Simiduia</taxon>
    </lineage>
</organism>
<name>A0A839UUW5_9GAMM</name>
<dbReference type="InterPro" id="IPR036770">
    <property type="entry name" value="Ankyrin_rpt-contain_sf"/>
</dbReference>
<dbReference type="Proteomes" id="UP000559987">
    <property type="component" value="Unassembled WGS sequence"/>
</dbReference>
<dbReference type="SUPFAM" id="SSF48403">
    <property type="entry name" value="Ankyrin repeat"/>
    <property type="match status" value="1"/>
</dbReference>
<dbReference type="RefSeq" id="WP_183911714.1">
    <property type="nucleotide sequence ID" value="NZ_JACHXZ010000010.1"/>
</dbReference>
<dbReference type="InterPro" id="IPR002110">
    <property type="entry name" value="Ankyrin_rpt"/>
</dbReference>
<sequence>MSQLDEYKRSKLHYLCIDYPEGDRVRILKELVESGEDVNLKDKNGWSPLHFAAQEGDSIIAKELIDLGADIAAAECNGNTPLWVATMNSNSSNKLIHVLLEARADPDKENNHGVSPMEISPELFKNGI</sequence>
<dbReference type="Pfam" id="PF12796">
    <property type="entry name" value="Ank_2"/>
    <property type="match status" value="1"/>
</dbReference>
<dbReference type="InterPro" id="IPR050776">
    <property type="entry name" value="Ank_Repeat/CDKN_Inhibitor"/>
</dbReference>
<keyword evidence="1" id="KW-0677">Repeat</keyword>
<dbReference type="PROSITE" id="PS50088">
    <property type="entry name" value="ANK_REPEAT"/>
    <property type="match status" value="2"/>
</dbReference>
<comment type="caution">
    <text evidence="4">The sequence shown here is derived from an EMBL/GenBank/DDBJ whole genome shotgun (WGS) entry which is preliminary data.</text>
</comment>
<dbReference type="PROSITE" id="PS50297">
    <property type="entry name" value="ANK_REP_REGION"/>
    <property type="match status" value="2"/>
</dbReference>
<evidence type="ECO:0000313" key="5">
    <source>
        <dbReference type="Proteomes" id="UP000559987"/>
    </source>
</evidence>
<evidence type="ECO:0000313" key="4">
    <source>
        <dbReference type="EMBL" id="MBB3170219.1"/>
    </source>
</evidence>
<dbReference type="Gene3D" id="1.25.40.20">
    <property type="entry name" value="Ankyrin repeat-containing domain"/>
    <property type="match status" value="1"/>
</dbReference>
<dbReference type="PANTHER" id="PTHR24201">
    <property type="entry name" value="ANK_REP_REGION DOMAIN-CONTAINING PROTEIN"/>
    <property type="match status" value="1"/>
</dbReference>
<gene>
    <name evidence="4" type="ORF">FHS30_003446</name>
</gene>
<evidence type="ECO:0000256" key="2">
    <source>
        <dbReference type="ARBA" id="ARBA00023043"/>
    </source>
</evidence>
<protein>
    <submittedName>
        <fullName evidence="4">Ankyrin repeat protein</fullName>
    </submittedName>
</protein>
<dbReference type="AlphaFoldDB" id="A0A839UUW5"/>
<dbReference type="SMART" id="SM00248">
    <property type="entry name" value="ANK"/>
    <property type="match status" value="3"/>
</dbReference>
<accession>A0A839UUW5</accession>
<feature type="repeat" description="ANK" evidence="3">
    <location>
        <begin position="44"/>
        <end position="76"/>
    </location>
</feature>
<feature type="repeat" description="ANK" evidence="3">
    <location>
        <begin position="77"/>
        <end position="111"/>
    </location>
</feature>
<evidence type="ECO:0000256" key="3">
    <source>
        <dbReference type="PROSITE-ProRule" id="PRU00023"/>
    </source>
</evidence>